<dbReference type="InterPro" id="IPR050984">
    <property type="entry name" value="Gfo/Idh/MocA_domain"/>
</dbReference>
<dbReference type="PANTHER" id="PTHR22604:SF105">
    <property type="entry name" value="TRANS-1,2-DIHYDROBENZENE-1,2-DIOL DEHYDROGENASE"/>
    <property type="match status" value="1"/>
</dbReference>
<dbReference type="InterPro" id="IPR008354">
    <property type="entry name" value="Glc-Fru_OxRdtase_bac"/>
</dbReference>
<name>A0AAE3H6Y9_9BACT</name>
<gene>
    <name evidence="6" type="ORF">EGI31_23530</name>
</gene>
<dbReference type="Proteomes" id="UP001204144">
    <property type="component" value="Unassembled WGS sequence"/>
</dbReference>
<evidence type="ECO:0000259" key="5">
    <source>
        <dbReference type="Pfam" id="PF22725"/>
    </source>
</evidence>
<dbReference type="AlphaFoldDB" id="A0AAE3H6Y9"/>
<protein>
    <submittedName>
        <fullName evidence="6">Gfo/Idh/MocA family oxidoreductase</fullName>
    </submittedName>
</protein>
<dbReference type="InterPro" id="IPR000683">
    <property type="entry name" value="Gfo/Idh/MocA-like_OxRdtase_N"/>
</dbReference>
<dbReference type="PANTHER" id="PTHR22604">
    <property type="entry name" value="OXIDOREDUCTASES"/>
    <property type="match status" value="1"/>
</dbReference>
<feature type="signal peptide" evidence="3">
    <location>
        <begin position="1"/>
        <end position="27"/>
    </location>
</feature>
<dbReference type="Pfam" id="PF01408">
    <property type="entry name" value="GFO_IDH_MocA"/>
    <property type="match status" value="1"/>
</dbReference>
<dbReference type="RefSeq" id="WP_255039624.1">
    <property type="nucleotide sequence ID" value="NZ_RJUF01000194.1"/>
</dbReference>
<keyword evidence="3" id="KW-0732">Signal</keyword>
<dbReference type="SUPFAM" id="SSF51735">
    <property type="entry name" value="NAD(P)-binding Rossmann-fold domains"/>
    <property type="match status" value="1"/>
</dbReference>
<feature type="domain" description="GFO/IDH/MocA-like oxidoreductase" evidence="5">
    <location>
        <begin position="174"/>
        <end position="277"/>
    </location>
</feature>
<evidence type="ECO:0000256" key="1">
    <source>
        <dbReference type="ARBA" id="ARBA00010928"/>
    </source>
</evidence>
<accession>A0AAE3H6Y9</accession>
<keyword evidence="7" id="KW-1185">Reference proteome</keyword>
<dbReference type="InterPro" id="IPR036291">
    <property type="entry name" value="NAD(P)-bd_dom_sf"/>
</dbReference>
<sequence>MKNTLNRRSFIKGITASSALIPSLSFANIPTKYEGKKIKVALVGLGRYAEYMASQMKDCQYCEVAGLVSGSTEKLESWGKEYNVPTKNRYNYENFDKIKDNPDIDLVYIILPNAMHKDYAIRAAKAKKHVLVEKPMAVNAADCLEMIKVCKENNVQLAMGYRLHFEPYNMEMMRLGQKEVFGKVRVVEASLGYFAGQKGEWRLSKKLAGGGPLMNLGVYCVQAGRYITGEEPISVTAQFGPVLRKELFTEVEESITWQLEFPSGAVCTSTSTLAAGIDRLYASAENGRFELSPAISYGPFKGRTHEKEMDFPQINQQAAQMDAISKIILENKPMPDHISGLEGWKDMKVLDAIYKAAETGQKVRI</sequence>
<evidence type="ECO:0000259" key="4">
    <source>
        <dbReference type="Pfam" id="PF01408"/>
    </source>
</evidence>
<dbReference type="Pfam" id="PF22725">
    <property type="entry name" value="GFO_IDH_MocA_C3"/>
    <property type="match status" value="1"/>
</dbReference>
<dbReference type="SUPFAM" id="SSF55347">
    <property type="entry name" value="Glyceraldehyde-3-phosphate dehydrogenase-like, C-terminal domain"/>
    <property type="match status" value="1"/>
</dbReference>
<evidence type="ECO:0000313" key="6">
    <source>
        <dbReference type="EMBL" id="MCP9765918.1"/>
    </source>
</evidence>
<feature type="chain" id="PRO_5041901924" evidence="3">
    <location>
        <begin position="28"/>
        <end position="365"/>
    </location>
</feature>
<dbReference type="Gene3D" id="3.30.360.10">
    <property type="entry name" value="Dihydrodipicolinate Reductase, domain 2"/>
    <property type="match status" value="1"/>
</dbReference>
<keyword evidence="2" id="KW-0560">Oxidoreductase</keyword>
<dbReference type="GO" id="GO:0000166">
    <property type="term" value="F:nucleotide binding"/>
    <property type="evidence" value="ECO:0007669"/>
    <property type="project" value="InterPro"/>
</dbReference>
<dbReference type="PRINTS" id="PR01775">
    <property type="entry name" value="GLFROXRDTASE"/>
</dbReference>
<comment type="similarity">
    <text evidence="1">Belongs to the Gfo/Idh/MocA family.</text>
</comment>
<reference evidence="6 7" key="1">
    <citation type="submission" date="2018-11" db="EMBL/GenBank/DDBJ databases">
        <title>Novel bacteria species description.</title>
        <authorList>
            <person name="Han J.-H."/>
        </authorList>
    </citation>
    <scope>NUCLEOTIDE SEQUENCE [LARGE SCALE GENOMIC DNA]</scope>
    <source>
        <strain evidence="6 7">KCTC23259</strain>
    </source>
</reference>
<proteinExistence type="inferred from homology"/>
<dbReference type="EMBL" id="RJUF01000194">
    <property type="protein sequence ID" value="MCP9765918.1"/>
    <property type="molecule type" value="Genomic_DNA"/>
</dbReference>
<comment type="caution">
    <text evidence="6">The sequence shown here is derived from an EMBL/GenBank/DDBJ whole genome shotgun (WGS) entry which is preliminary data.</text>
</comment>
<dbReference type="GO" id="GO:0016491">
    <property type="term" value="F:oxidoreductase activity"/>
    <property type="evidence" value="ECO:0007669"/>
    <property type="project" value="UniProtKB-KW"/>
</dbReference>
<evidence type="ECO:0000256" key="3">
    <source>
        <dbReference type="SAM" id="SignalP"/>
    </source>
</evidence>
<dbReference type="InterPro" id="IPR055170">
    <property type="entry name" value="GFO_IDH_MocA-like_dom"/>
</dbReference>
<dbReference type="Gene3D" id="3.40.50.720">
    <property type="entry name" value="NAD(P)-binding Rossmann-like Domain"/>
    <property type="match status" value="1"/>
</dbReference>
<feature type="domain" description="Gfo/Idh/MocA-like oxidoreductase N-terminal" evidence="4">
    <location>
        <begin position="38"/>
        <end position="161"/>
    </location>
</feature>
<evidence type="ECO:0000313" key="7">
    <source>
        <dbReference type="Proteomes" id="UP001204144"/>
    </source>
</evidence>
<evidence type="ECO:0000256" key="2">
    <source>
        <dbReference type="ARBA" id="ARBA00023002"/>
    </source>
</evidence>
<organism evidence="6 7">
    <name type="scientific">Lacihabitans soyangensis</name>
    <dbReference type="NCBI Taxonomy" id="869394"/>
    <lineage>
        <taxon>Bacteria</taxon>
        <taxon>Pseudomonadati</taxon>
        <taxon>Bacteroidota</taxon>
        <taxon>Cytophagia</taxon>
        <taxon>Cytophagales</taxon>
        <taxon>Leadbetterellaceae</taxon>
        <taxon>Lacihabitans</taxon>
    </lineage>
</organism>